<dbReference type="InterPro" id="IPR036928">
    <property type="entry name" value="AS_sf"/>
</dbReference>
<protein>
    <submittedName>
        <fullName evidence="3">Amidase</fullName>
    </submittedName>
</protein>
<name>A0AAW5QXY6_9HYPH</name>
<evidence type="ECO:0000259" key="2">
    <source>
        <dbReference type="Pfam" id="PF01425"/>
    </source>
</evidence>
<dbReference type="Pfam" id="PF01425">
    <property type="entry name" value="Amidase"/>
    <property type="match status" value="1"/>
</dbReference>
<evidence type="ECO:0000256" key="1">
    <source>
        <dbReference type="ARBA" id="ARBA00009199"/>
    </source>
</evidence>
<dbReference type="Proteomes" id="UP001320898">
    <property type="component" value="Unassembled WGS sequence"/>
</dbReference>
<gene>
    <name evidence="3" type="ORF">MUB46_13760</name>
</gene>
<dbReference type="AlphaFoldDB" id="A0AAW5QXY6"/>
<organism evidence="3 4">
    <name type="scientific">Microbaculum marinisediminis</name>
    <dbReference type="NCBI Taxonomy" id="2931392"/>
    <lineage>
        <taxon>Bacteria</taxon>
        <taxon>Pseudomonadati</taxon>
        <taxon>Pseudomonadota</taxon>
        <taxon>Alphaproteobacteria</taxon>
        <taxon>Hyphomicrobiales</taxon>
        <taxon>Tepidamorphaceae</taxon>
        <taxon>Microbaculum</taxon>
    </lineage>
</organism>
<dbReference type="InterPro" id="IPR000120">
    <property type="entry name" value="Amidase"/>
</dbReference>
<sequence length="480" mass="51275">MTNITESLVREYVEADGLALGEMVRNGDVSPDELVEAAIVTIEKLNPELNAVIHKLYDMGRDAATSVDRDAPFAGVPYLLKELATAWKGAPNTNSSAYLKDVVADADAEVVTRIKKAGFVLVGKSNAPENGWSISTEPTLYGPTVNPWRADVTAGGSSGGSCAAVASHMVPIAESSDAAGSIRVPASCCGVLGLKPSRGRVTMAPQADVWHGGAYFLCNSRTVRDTAAYLDAVAGFLPGDPYTPPVPESSWLDLSVRTPKALRIGYSVTPPDGRPIDPEVKAVVLNTVRVLEGMGHIVEEHDMPLDADEAWKTYTDMSCVQTAAIFEWLSAVVGRPVTKDDVEPITWAVIERGQATSGIRHISDVEAVRQIGRQITADLVDYDVFLTPSLTQLPRPVGYYDMSATDLDAYNAKWSDAVFQFPFNMSGQPAMSLPLGQSKSGLPIGVQAVGRYGDEATVLALATVLEQAMPWAGRRPPVCA</sequence>
<dbReference type="Gene3D" id="3.90.1300.10">
    <property type="entry name" value="Amidase signature (AS) domain"/>
    <property type="match status" value="1"/>
</dbReference>
<comment type="caution">
    <text evidence="3">The sequence shown here is derived from an EMBL/GenBank/DDBJ whole genome shotgun (WGS) entry which is preliminary data.</text>
</comment>
<dbReference type="PANTHER" id="PTHR11895">
    <property type="entry name" value="TRANSAMIDASE"/>
    <property type="match status" value="1"/>
</dbReference>
<dbReference type="EMBL" id="JALIDZ010000006">
    <property type="protein sequence ID" value="MCT8972926.1"/>
    <property type="molecule type" value="Genomic_DNA"/>
</dbReference>
<dbReference type="SUPFAM" id="SSF75304">
    <property type="entry name" value="Amidase signature (AS) enzymes"/>
    <property type="match status" value="1"/>
</dbReference>
<feature type="domain" description="Amidase" evidence="2">
    <location>
        <begin position="33"/>
        <end position="459"/>
    </location>
</feature>
<dbReference type="PANTHER" id="PTHR11895:SF7">
    <property type="entry name" value="GLUTAMYL-TRNA(GLN) AMIDOTRANSFERASE SUBUNIT A, MITOCHONDRIAL"/>
    <property type="match status" value="1"/>
</dbReference>
<evidence type="ECO:0000313" key="3">
    <source>
        <dbReference type="EMBL" id="MCT8972926.1"/>
    </source>
</evidence>
<evidence type="ECO:0000313" key="4">
    <source>
        <dbReference type="Proteomes" id="UP001320898"/>
    </source>
</evidence>
<dbReference type="GO" id="GO:0003824">
    <property type="term" value="F:catalytic activity"/>
    <property type="evidence" value="ECO:0007669"/>
    <property type="project" value="InterPro"/>
</dbReference>
<accession>A0AAW5QXY6</accession>
<keyword evidence="4" id="KW-1185">Reference proteome</keyword>
<comment type="similarity">
    <text evidence="1">Belongs to the amidase family.</text>
</comment>
<proteinExistence type="inferred from homology"/>
<reference evidence="3 4" key="1">
    <citation type="submission" date="2022-04" db="EMBL/GenBank/DDBJ databases">
        <authorList>
            <person name="Ye Y.-Q."/>
            <person name="Du Z.-J."/>
        </authorList>
    </citation>
    <scope>NUCLEOTIDE SEQUENCE [LARGE SCALE GENOMIC DNA]</scope>
    <source>
        <strain evidence="3 4">A6E488</strain>
    </source>
</reference>
<dbReference type="InterPro" id="IPR023631">
    <property type="entry name" value="Amidase_dom"/>
</dbReference>
<dbReference type="RefSeq" id="WP_261616511.1">
    <property type="nucleotide sequence ID" value="NZ_JALIDZ010000006.1"/>
</dbReference>